<feature type="region of interest" description="Disordered" evidence="1">
    <location>
        <begin position="1343"/>
        <end position="1368"/>
    </location>
</feature>
<feature type="compositionally biased region" description="Polar residues" evidence="1">
    <location>
        <begin position="1651"/>
        <end position="1663"/>
    </location>
</feature>
<dbReference type="GeneID" id="3294323"/>
<dbReference type="EMBL" id="AY939844">
    <property type="protein sequence ID" value="AAX44491.1"/>
    <property type="molecule type" value="Genomic_DNA"/>
</dbReference>
<dbReference type="RefSeq" id="YP_214345.1">
    <property type="nucleotide sequence ID" value="NC_006883.2"/>
</dbReference>
<evidence type="ECO:0000313" key="3">
    <source>
        <dbReference type="EMBL" id="AAX44491.1"/>
    </source>
</evidence>
<evidence type="ECO:0000259" key="2">
    <source>
        <dbReference type="Pfam" id="PF16075"/>
    </source>
</evidence>
<feature type="domain" description="DUF4815" evidence="2">
    <location>
        <begin position="1066"/>
        <end position="1303"/>
    </location>
</feature>
<evidence type="ECO:0000313" key="4">
    <source>
        <dbReference type="EMBL" id="ACY75992.1"/>
    </source>
</evidence>
<sequence length="2506" mass="271328">MPQKTNLNISPYYDDFDKADNFYKILFKPGFPVQARELTSLQSILQNQVESFGSHIFKEGSMVIPGGVTYDSTYFSVKVNPDHLGIDVTIYLDALVNNNNGKGTKVRGQNSQIVGTIKNYILPPDEGVDDITLFVKYNESGVNSISEMFPSEEILTLEENITYGNTTLNAGETILTVLTEDPSNIGSAVGVDNGVYFIRGTFVDVNKDIIVLDPYSNKPSYRVGLEISETVINANDDSSLNDNAKGFTNYAAPGADRFKISVKLAKKALLDFEDTNFVELIRVRDGEIKKLQDTSVYSEIKKYFAKRTYDESGNYAVNPFRVNIQNSLNDEISSNGLYVEGQKTDQGNDPSEDTMCVKLSPGKAYVRGFDVTLPGTTVIDVDKPRDTKTIKTASVPFRMGSMLKVDNVEGTPWINVGGSTANIISLYSQRKTASANPTGGSGTKVGEARVYSFAVAGAEYSGDSTKWDLHLYDIQTFTVLQISNPGTNIQTTVPASSRVRGLSSGAIGYVSGHNPAELILSQTTGSFIQGEQLIFNEETKSSNSSVINVTAYTTDDIKSVHQDSNALNTSLVSDFTADAVLYDKVLPNFSLVDPLTVSGAANGNSGTAQSPRRRFAGQVGVKTDTVVGYSTDFGYQTYNTVTSISADGATLGLAPVANVDNVNSGEIIAGLTTSNIFRVKYPKILNLANSGLYSRLPKKNISSVDLSNSTLLINRQVTGKTTSAAGSLSFSSASALDVSSGISSAFFETFDEERYSIHYDNGTTETLSADQVSITNSGNDISFSGLTANTACTVNVTLKKVGVITKSKDFVRSSKVEITKQVGVSTNNGLTASNYYGLRVEDTDISLNVPDVVKIHAIYESKDTNIPSLDKLTFVSGLALDTNTVVGEKIVGKSSRAIGQVVNRVSATEIEYVYLNDNTFSKGEPITFKESNIETNLQGITNGNYTDRTSNYTLDKGHKKQYSDYSKIVRKKNSSPPTNRLLVIFDYYQTQSSESGDLFTANSYNKDRYTNDVPHISLDRGTDILDFRPRVNPFDPAVTTNKSPFDFSARTFESITKYVVAPNESSILGYTYYLPRIDKLVINKFEEVKLIKGVSADNPAPPTEVGPSMEVAQITLPPYLYDPVKGPKIRLYDNRRFTMRDIGKIEKRVANLEVMTSLTALELDTKSLQVTDADGLNRFKTGFVANDFKDRNFINFNRTQGSRCDVDVVNKELISAVDFWSLKADLAFDPSIDANAVDRNANLKLLDENCQKTGDLITLKYTEVASELKNLQATQVENINPFNVIVFAGQIILDPPSDNWTRTIYIDDYRTESSGATWAEQANIVSDNTTTQTDVDVTVTEVDPGADDPDRHGAFDGNHIDTTTTTTTTTTHTVETSFTNTIEPLREFDYVESVKISGATDPFMRSRNVAFNGNGLKPFTKHYHYLDSGIPDVFPKVIEIEMSSGTFTVYENASIFKNGKEIGKVRVMAPEHKFGDANPIVVPLGTPSGINVKNGSVEKYQVDIFDRTRPAPSDAYSSTSKLFNADVSALSNDESYYGYVTEGCVIVGESSGASAKVTNSSLMSDNWGDILGAFFFRNANATPQPPTLFYSGTKTFKLTATTPGTVTLPGSTALASDATGTYHATGTILTQQTSTVGVRNPPEPPQRPNETSTTTQVNSTSETVRVEAPYRDPLAQSFRVDDKGMFLTSIDVYFGSKDPNAKVYCEIRDVELGTPTNFLVQDYAQIPGGINPNDIETSIDASIATNIKFPSPIFLEGGKEYAVVFLSPASDLYEMWVSTMGQKTVKTANLPDVEAVVHTKQYIGGSLFKSQNGTIWTASQYQDLTFQLYKAEFVPSGTVTFYNSPVEPGNENTQILPTNPIRTLPRKLKVKVAGLAASDAPVGRKLSTGLPADTEDGSITGVVENVFAPIDTSVQPEIVSGGSGYSFVGQDNSTPSAPTIGGVALKSTTSDGSGTEGDLVMDASGAITSITNITAGSRFAVGDIITVDPEGSLFIKGAGAKLAIKKISTTLDTVHLTDVQGEVFKNGAAIIHYGANNDTRTAASGASVSPSDSEVLSDLNTGNVIEVVQYNHGHHGGNNAVKLQGLEPDSLSTQTTAELKISDTLVSVASTAPFINFAGIATDRGDALIESEVVSYVVGTGQLTIDSRGLGGSTAIGHSTGVTIQPYQINGFPLVGINSTINIPTNTTLRNESNIDNYYLQIDRGNGPRSENVADNKALLCFTSEKAVGGKTAKISQNHQFSSLSPQFNVITPGKETFANTSVRTVSGTSAGGSEVSFIDQGFEPTILNETTFFPTPRLVASKTNESLRLSTLPKNKSLALKVDMTSKDKNLSPVLDSKYATFVLGRNKINNPVSDYVTDTRSKSLENDPHGSIFVSKKVSLKQPATSLKVFVAANVQPEADFRIFYRLFSADSSEVSQTYRAFPGYKNLIDTDGDGFGDDIIDLGLNDGRADSQVKKNGQNDFSEYQFTINDLEQFDGFTVKIVMSSTNECVPIRLKDFRAIALA</sequence>
<evidence type="ECO:0000256" key="1">
    <source>
        <dbReference type="SAM" id="MobiDB-lite"/>
    </source>
</evidence>
<gene>
    <name evidence="4" type="ORF">PCMG_00116</name>
    <name evidence="3" type="ORF">PSSM2_113</name>
</gene>
<dbReference type="KEGG" id="vg:3294323"/>
<name>Q58MP1_BPPRM</name>
<organismHost>
    <name type="scientific">Prochlorococcus</name>
    <dbReference type="NCBI Taxonomy" id="1218"/>
</organismHost>
<reference evidence="3 5" key="1">
    <citation type="journal article" date="2005" name="PLoS Biol.">
        <title>Three Prochlorococcus cyanophage genomes: signature features and ecological interpretations.</title>
        <authorList>
            <person name="Sullivan M.B."/>
            <person name="Coleman M.L."/>
            <person name="Weigele P."/>
            <person name="Rohwer F."/>
            <person name="Chisholm S.W."/>
        </authorList>
    </citation>
    <scope>NUCLEOTIDE SEQUENCE</scope>
</reference>
<accession>Q58MP1</accession>
<feature type="domain" description="DUF4815" evidence="2">
    <location>
        <begin position="12"/>
        <end position="102"/>
    </location>
</feature>
<protein>
    <recommendedName>
        <fullName evidence="2">DUF4815 domain-containing protein</fullName>
    </recommendedName>
</protein>
<dbReference type="Pfam" id="PF16075">
    <property type="entry name" value="DUF4815"/>
    <property type="match status" value="3"/>
</dbReference>
<evidence type="ECO:0000313" key="6">
    <source>
        <dbReference type="Proteomes" id="UP000013923"/>
    </source>
</evidence>
<keyword evidence="5" id="KW-1185">Reference proteome</keyword>
<dbReference type="EMBL" id="GU071092">
    <property type="protein sequence ID" value="ACY75992.1"/>
    <property type="molecule type" value="Genomic_DNA"/>
</dbReference>
<feature type="region of interest" description="Disordered" evidence="1">
    <location>
        <begin position="1632"/>
        <end position="1663"/>
    </location>
</feature>
<proteinExistence type="predicted"/>
<dbReference type="Proteomes" id="UP000000991">
    <property type="component" value="Segment"/>
</dbReference>
<reference evidence="3 5" key="3">
    <citation type="journal article" date="2010" name="Environ. Microbiol.">
        <title>Genomic analysis of oceanic cyanobacterial myoviruses compared with T4-like myoviruses from diverse hosts and environments.</title>
        <authorList>
            <person name="Sullivan M.B."/>
            <person name="Huang K.H."/>
            <person name="Ignacio-Espinoza J.C."/>
            <person name="Berlin A.M."/>
            <person name="Kelly L."/>
            <person name="Weigele P.R."/>
            <person name="DeFrancesco A.S."/>
            <person name="Kern S.E."/>
            <person name="Thompson L.R."/>
            <person name="Young S."/>
            <person name="Yandava C."/>
            <person name="Fu R."/>
            <person name="Krastins B."/>
            <person name="Chase M."/>
            <person name="Sarracino D."/>
            <person name="Osburne M.S."/>
            <person name="Henn M.R."/>
            <person name="Chisholm S.W."/>
        </authorList>
    </citation>
    <scope>NUCLEOTIDE SEQUENCE [LARGE SCALE GENOMIC DNA]</scope>
</reference>
<dbReference type="Proteomes" id="UP000013923">
    <property type="component" value="Genome"/>
</dbReference>
<feature type="domain" description="DUF4815" evidence="2">
    <location>
        <begin position="188"/>
        <end position="329"/>
    </location>
</feature>
<organism evidence="3 5">
    <name type="scientific">Prochlorococcus phage P-SSM2</name>
    <dbReference type="NCBI Taxonomy" id="268746"/>
    <lineage>
        <taxon>Viruses</taxon>
        <taxon>Duplodnaviria</taxon>
        <taxon>Heunggongvirae</taxon>
        <taxon>Uroviricota</taxon>
        <taxon>Caudoviricetes</taxon>
        <taxon>Pantevenvirales</taxon>
        <taxon>Kyanoviridae</taxon>
        <taxon>Salacisavirus</taxon>
        <taxon>Salacisavirus pssm2</taxon>
    </lineage>
</organism>
<reference evidence="4 6" key="2">
    <citation type="submission" date="2009-10" db="EMBL/GenBank/DDBJ databases">
        <title>The Genome Sequence of Prochlorococcus phage P-SSM2.</title>
        <authorList>
            <consortium name="The Broad Institute Genome Sequencing Platform"/>
            <person name="Henn M.R."/>
            <person name="Sullivan M.S."/>
            <person name="Osburne M.S."/>
            <person name="Levin J."/>
            <person name="Malboeuf C."/>
            <person name="Casali M."/>
            <person name="Russ C."/>
            <person name="Lennon N."/>
            <person name="Chapman S.B."/>
            <person name="Erlich R."/>
            <person name="Young S.K."/>
            <person name="Koehrsen M."/>
            <person name="Yandava C."/>
            <person name="Zeng Q."/>
            <person name="Alvarado L."/>
            <person name="Anderson S."/>
            <person name="Berlin A."/>
            <person name="Borenstein D."/>
            <person name="Chen Z."/>
            <person name="Engels R."/>
            <person name="Freedman E."/>
            <person name="Gellesch M."/>
            <person name="Goldberg J."/>
            <person name="Green L."/>
            <person name="Griggs A."/>
            <person name="Gujja S."/>
            <person name="Heilman E.R."/>
            <person name="Heiman D."/>
            <person name="Hepburn T."/>
            <person name="Howarth C."/>
            <person name="Jen D."/>
            <person name="Larson L."/>
            <person name="Lewis B."/>
            <person name="Mehta T."/>
            <person name="Park D."/>
            <person name="Pearson M."/>
            <person name="Richards J."/>
            <person name="Rizzolo K."/>
            <person name="Roberts A."/>
            <person name="Ryan E."/>
            <person name="Saif S."/>
            <person name="Shea T."/>
            <person name="Shenoy N."/>
            <person name="Sisk P."/>
            <person name="Stolte C."/>
            <person name="Sykes S."/>
            <person name="Walk T."/>
            <person name="White J."/>
            <person name="Yu Q."/>
            <person name="Coleman M.L."/>
            <person name="Huang K.H."/>
            <person name="Weigele P.R."/>
            <person name="DeFrancesco A.S."/>
            <person name="Kern S.E."/>
            <person name="Thompson L.R."/>
            <person name="Fu R."/>
            <person name="Hombeck B."/>
            <person name="Chisholm S.W."/>
            <person name="Haas B."/>
            <person name="Nusbaum C."/>
            <person name="Birren B."/>
        </authorList>
    </citation>
    <scope>NUCLEOTIDE SEQUENCE [LARGE SCALE GENOMIC DNA]</scope>
    <source>
        <strain evidence="4">P-SSM2</strain>
    </source>
</reference>
<evidence type="ECO:0000313" key="5">
    <source>
        <dbReference type="Proteomes" id="UP000000991"/>
    </source>
</evidence>
<dbReference type="InterPro" id="IPR032096">
    <property type="entry name" value="DUF4815"/>
</dbReference>